<evidence type="ECO:0000313" key="2">
    <source>
        <dbReference type="Proteomes" id="UP000199441"/>
    </source>
</evidence>
<sequence length="117" mass="12783">MTDCIHTFFSAWGDPSAESRAAKTDAALSLNFYYADPNAPEPITDREMYLAYVKIYGDMMPDGSAEVVHVSDHNGHARATVAFCKDGVPMQHGQYFADISDGKITRLIGFSGMGDPE</sequence>
<dbReference type="Proteomes" id="UP000199441">
    <property type="component" value="Unassembled WGS sequence"/>
</dbReference>
<evidence type="ECO:0008006" key="3">
    <source>
        <dbReference type="Google" id="ProtNLM"/>
    </source>
</evidence>
<dbReference type="InterPro" id="IPR032710">
    <property type="entry name" value="NTF2-like_dom_sf"/>
</dbReference>
<dbReference type="EMBL" id="FNOI01000004">
    <property type="protein sequence ID" value="SDX15549.1"/>
    <property type="molecule type" value="Genomic_DNA"/>
</dbReference>
<dbReference type="Gene3D" id="3.10.450.50">
    <property type="match status" value="1"/>
</dbReference>
<dbReference type="SUPFAM" id="SSF54427">
    <property type="entry name" value="NTF2-like"/>
    <property type="match status" value="1"/>
</dbReference>
<dbReference type="RefSeq" id="WP_089947304.1">
    <property type="nucleotide sequence ID" value="NZ_FNOI01000004.1"/>
</dbReference>
<organism evidence="1 2">
    <name type="scientific">Litoreibacter albidus</name>
    <dbReference type="NCBI Taxonomy" id="670155"/>
    <lineage>
        <taxon>Bacteria</taxon>
        <taxon>Pseudomonadati</taxon>
        <taxon>Pseudomonadota</taxon>
        <taxon>Alphaproteobacteria</taxon>
        <taxon>Rhodobacterales</taxon>
        <taxon>Roseobacteraceae</taxon>
        <taxon>Litoreibacter</taxon>
    </lineage>
</organism>
<evidence type="ECO:0000313" key="1">
    <source>
        <dbReference type="EMBL" id="SDX15549.1"/>
    </source>
</evidence>
<proteinExistence type="predicted"/>
<dbReference type="STRING" id="670155.SAMN04488001_2537"/>
<dbReference type="AlphaFoldDB" id="A0A1H2ZFN0"/>
<keyword evidence="2" id="KW-1185">Reference proteome</keyword>
<dbReference type="OrthoDB" id="7658823at2"/>
<reference evidence="2" key="1">
    <citation type="submission" date="2016-10" db="EMBL/GenBank/DDBJ databases">
        <authorList>
            <person name="Varghese N."/>
            <person name="Submissions S."/>
        </authorList>
    </citation>
    <scope>NUCLEOTIDE SEQUENCE [LARGE SCALE GENOMIC DNA]</scope>
    <source>
        <strain evidence="2">DSM 26922</strain>
    </source>
</reference>
<accession>A0A1H2ZFN0</accession>
<name>A0A1H2ZFN0_9RHOB</name>
<protein>
    <recommendedName>
        <fullName evidence="3">SnoaL-like domain-containing protein</fullName>
    </recommendedName>
</protein>
<gene>
    <name evidence="1" type="ORF">SAMN04488001_2537</name>
</gene>